<evidence type="ECO:0000256" key="2">
    <source>
        <dbReference type="PROSITE-ProRule" id="PRU00169"/>
    </source>
</evidence>
<evidence type="ECO:0000256" key="1">
    <source>
        <dbReference type="ARBA" id="ARBA00022553"/>
    </source>
</evidence>
<proteinExistence type="predicted"/>
<feature type="domain" description="Response regulatory" evidence="3">
    <location>
        <begin position="1"/>
        <end position="101"/>
    </location>
</feature>
<dbReference type="Proteomes" id="UP000024284">
    <property type="component" value="Unassembled WGS sequence"/>
</dbReference>
<dbReference type="GO" id="GO:0000160">
    <property type="term" value="P:phosphorelay signal transduction system"/>
    <property type="evidence" value="ECO:0007669"/>
    <property type="project" value="InterPro"/>
</dbReference>
<comment type="caution">
    <text evidence="4">The sequence shown here is derived from an EMBL/GenBank/DDBJ whole genome shotgun (WGS) entry which is preliminary data.</text>
</comment>
<gene>
    <name evidence="4" type="ORF">BV98_002196</name>
</gene>
<dbReference type="SUPFAM" id="SSF52172">
    <property type="entry name" value="CheY-like"/>
    <property type="match status" value="1"/>
</dbReference>
<dbReference type="PANTHER" id="PTHR44591:SF25">
    <property type="entry name" value="CHEMOTAXIS TWO-COMPONENT RESPONSE REGULATOR"/>
    <property type="match status" value="1"/>
</dbReference>
<dbReference type="InterPro" id="IPR001789">
    <property type="entry name" value="Sig_transdc_resp-reg_receiver"/>
</dbReference>
<dbReference type="CDD" id="cd00156">
    <property type="entry name" value="REC"/>
    <property type="match status" value="1"/>
</dbReference>
<organism evidence="4 5">
    <name type="scientific">Sphingobium herbicidovorans (strain ATCC 700291 / DSM 11019 / CCUG 56400 / KCTC 2939 / LMG 18315 / NBRC 16415 / MH)</name>
    <name type="common">Sphingomonas herbicidovorans</name>
    <dbReference type="NCBI Taxonomy" id="1219045"/>
    <lineage>
        <taxon>Bacteria</taxon>
        <taxon>Pseudomonadati</taxon>
        <taxon>Pseudomonadota</taxon>
        <taxon>Alphaproteobacteria</taxon>
        <taxon>Sphingomonadales</taxon>
        <taxon>Sphingomonadaceae</taxon>
        <taxon>Sphingobium</taxon>
    </lineage>
</organism>
<keyword evidence="5" id="KW-1185">Reference proteome</keyword>
<reference evidence="4" key="1">
    <citation type="submission" date="2014-08" db="EMBL/GenBank/DDBJ databases">
        <title>Draft genome sequences of Sphingobium herbicidovorans.</title>
        <authorList>
            <person name="Gan H.M."/>
            <person name="Gan H.Y."/>
            <person name="Savka M.A."/>
        </authorList>
    </citation>
    <scope>NUCLEOTIDE SEQUENCE [LARGE SCALE GENOMIC DNA]</scope>
    <source>
        <strain evidence="4">NBRC 16415</strain>
    </source>
</reference>
<accession>A0A086P9F5</accession>
<dbReference type="PROSITE" id="PS50110">
    <property type="entry name" value="RESPONSE_REGULATORY"/>
    <property type="match status" value="1"/>
</dbReference>
<dbReference type="PATRIC" id="fig|1219045.3.peg.2239"/>
<dbReference type="EMBL" id="JFZA02000017">
    <property type="protein sequence ID" value="KFG90023.1"/>
    <property type="molecule type" value="Genomic_DNA"/>
</dbReference>
<dbReference type="Pfam" id="PF00072">
    <property type="entry name" value="Response_reg"/>
    <property type="match status" value="1"/>
</dbReference>
<keyword evidence="1 2" id="KW-0597">Phosphoprotein</keyword>
<dbReference type="AlphaFoldDB" id="A0A086P9F5"/>
<sequence length="112" mass="12093">MQLLLQGRGFQVRSFASPEALIADAKTNNPACLVTDYRMAECDGLEVLHRLRAAGWTGRAILVTAFYSPELLQRAMAHGFDAVLDKPCKDSALMHAVMGATMRDAGGEQASP</sequence>
<protein>
    <submittedName>
        <fullName evidence="4">Two-component response regulator</fullName>
    </submittedName>
</protein>
<dbReference type="InterPro" id="IPR050595">
    <property type="entry name" value="Bact_response_regulator"/>
</dbReference>
<name>A0A086P9F5_SPHHM</name>
<feature type="modified residue" description="4-aspartylphosphate" evidence="2">
    <location>
        <position position="36"/>
    </location>
</feature>
<dbReference type="SMART" id="SM00448">
    <property type="entry name" value="REC"/>
    <property type="match status" value="1"/>
</dbReference>
<evidence type="ECO:0000313" key="4">
    <source>
        <dbReference type="EMBL" id="KFG90023.1"/>
    </source>
</evidence>
<dbReference type="eggNOG" id="COG4566">
    <property type="taxonomic scope" value="Bacteria"/>
</dbReference>
<evidence type="ECO:0000313" key="5">
    <source>
        <dbReference type="Proteomes" id="UP000024284"/>
    </source>
</evidence>
<dbReference type="Gene3D" id="3.40.50.2300">
    <property type="match status" value="1"/>
</dbReference>
<dbReference type="PANTHER" id="PTHR44591">
    <property type="entry name" value="STRESS RESPONSE REGULATOR PROTEIN 1"/>
    <property type="match status" value="1"/>
</dbReference>
<dbReference type="InterPro" id="IPR011006">
    <property type="entry name" value="CheY-like_superfamily"/>
</dbReference>
<dbReference type="STRING" id="76947.GCA_002080435_01049"/>
<evidence type="ECO:0000259" key="3">
    <source>
        <dbReference type="PROSITE" id="PS50110"/>
    </source>
</evidence>